<dbReference type="EMBL" id="FMUE01000022">
    <property type="protein sequence ID" value="SCX35661.1"/>
    <property type="molecule type" value="Genomic_DNA"/>
</dbReference>
<sequence>MISDPPAEIGDRAVPGHWEGDFILSLGVQR</sequence>
<dbReference type="AlphaFoldDB" id="A0A1R3U2L5"/>
<proteinExistence type="predicted"/>
<dbReference type="STRING" id="1907666.DSM25559_5078"/>
<gene>
    <name evidence="1" type="ORF">DSM25559_5078</name>
</gene>
<reference evidence="2" key="1">
    <citation type="submission" date="2016-10" db="EMBL/GenBank/DDBJ databases">
        <authorList>
            <person name="Wibberg D."/>
        </authorList>
    </citation>
    <scope>NUCLEOTIDE SEQUENCE [LARGE SCALE GENOMIC DNA]</scope>
</reference>
<evidence type="ECO:0000313" key="2">
    <source>
        <dbReference type="Proteomes" id="UP000187891"/>
    </source>
</evidence>
<dbReference type="Proteomes" id="UP000187891">
    <property type="component" value="Unassembled WGS sequence"/>
</dbReference>
<name>A0A1R3U2L5_9HYPH</name>
<accession>A0A1R3U2L5</accession>
<evidence type="ECO:0000313" key="1">
    <source>
        <dbReference type="EMBL" id="SCX35661.1"/>
    </source>
</evidence>
<protein>
    <submittedName>
        <fullName evidence="1">Transposase, IS30 family</fullName>
    </submittedName>
</protein>
<organism evidence="1 2">
    <name type="scientific">Agrobacterium rosae</name>
    <dbReference type="NCBI Taxonomy" id="1972867"/>
    <lineage>
        <taxon>Bacteria</taxon>
        <taxon>Pseudomonadati</taxon>
        <taxon>Pseudomonadota</taxon>
        <taxon>Alphaproteobacteria</taxon>
        <taxon>Hyphomicrobiales</taxon>
        <taxon>Rhizobiaceae</taxon>
        <taxon>Rhizobium/Agrobacterium group</taxon>
        <taxon>Agrobacterium</taxon>
    </lineage>
</organism>